<evidence type="ECO:0000256" key="2">
    <source>
        <dbReference type="ARBA" id="ARBA00022729"/>
    </source>
</evidence>
<dbReference type="GO" id="GO:0005829">
    <property type="term" value="C:cytosol"/>
    <property type="evidence" value="ECO:0007669"/>
    <property type="project" value="TreeGrafter"/>
</dbReference>
<dbReference type="Pfam" id="PF03938">
    <property type="entry name" value="OmpH"/>
    <property type="match status" value="1"/>
</dbReference>
<reference evidence="4 5" key="1">
    <citation type="submission" date="2020-08" db="EMBL/GenBank/DDBJ databases">
        <title>Genomic Encyclopedia of Type Strains, Phase IV (KMG-IV): sequencing the most valuable type-strain genomes for metagenomic binning, comparative biology and taxonomic classification.</title>
        <authorList>
            <person name="Goeker M."/>
        </authorList>
    </citation>
    <scope>NUCLEOTIDE SEQUENCE [LARGE SCALE GENOMIC DNA]</scope>
    <source>
        <strain evidence="4 5">DSM 11590</strain>
    </source>
</reference>
<dbReference type="PANTHER" id="PTHR35089:SF1">
    <property type="entry name" value="CHAPERONE PROTEIN SKP"/>
    <property type="match status" value="1"/>
</dbReference>
<evidence type="ECO:0000256" key="3">
    <source>
        <dbReference type="SAM" id="SignalP"/>
    </source>
</evidence>
<feature type="signal peptide" evidence="3">
    <location>
        <begin position="1"/>
        <end position="40"/>
    </location>
</feature>
<dbReference type="EMBL" id="JACIIX010000004">
    <property type="protein sequence ID" value="MBB6210168.1"/>
    <property type="molecule type" value="Genomic_DNA"/>
</dbReference>
<evidence type="ECO:0000313" key="5">
    <source>
        <dbReference type="Proteomes" id="UP000544872"/>
    </source>
</evidence>
<dbReference type="GO" id="GO:0051082">
    <property type="term" value="F:unfolded protein binding"/>
    <property type="evidence" value="ECO:0007669"/>
    <property type="project" value="InterPro"/>
</dbReference>
<dbReference type="SUPFAM" id="SSF111384">
    <property type="entry name" value="OmpH-like"/>
    <property type="match status" value="1"/>
</dbReference>
<organism evidence="4 5">
    <name type="scientific">Novispirillum itersonii</name>
    <name type="common">Aquaspirillum itersonii</name>
    <dbReference type="NCBI Taxonomy" id="189"/>
    <lineage>
        <taxon>Bacteria</taxon>
        <taxon>Pseudomonadati</taxon>
        <taxon>Pseudomonadota</taxon>
        <taxon>Alphaproteobacteria</taxon>
        <taxon>Rhodospirillales</taxon>
        <taxon>Novispirillaceae</taxon>
        <taxon>Novispirillum</taxon>
    </lineage>
</organism>
<proteinExistence type="inferred from homology"/>
<sequence>MSFSLMQGQRGGCNRLPRSRRAWLAAAVIAAALFPGAVQAAGAQAGAASQPTGGIATPRPVIGVIDQQRVMADSTAARAASTQRDKFQDVYQAFTADEEKRLRVLDEKLSTERGTLSPEMFNARMTEFQSQVNEFQKLLQLKRRNLERAYAQAITEVQNTVVRITEEVATERGMNLVLYRSQAFLFDPKMDLTNEVIARLNRVLPSVTMTDPEKIDTETPATKKGGR</sequence>
<dbReference type="Gene3D" id="3.30.910.20">
    <property type="entry name" value="Skp domain"/>
    <property type="match status" value="1"/>
</dbReference>
<comment type="similarity">
    <text evidence="1">Belongs to the Skp family.</text>
</comment>
<dbReference type="Proteomes" id="UP000544872">
    <property type="component" value="Unassembled WGS sequence"/>
</dbReference>
<keyword evidence="2 3" id="KW-0732">Signal</keyword>
<feature type="chain" id="PRO_5030819183" evidence="3">
    <location>
        <begin position="41"/>
        <end position="227"/>
    </location>
</feature>
<dbReference type="SMART" id="SM00935">
    <property type="entry name" value="OmpH"/>
    <property type="match status" value="1"/>
</dbReference>
<dbReference type="InterPro" id="IPR024930">
    <property type="entry name" value="Skp_dom_sf"/>
</dbReference>
<evidence type="ECO:0000256" key="1">
    <source>
        <dbReference type="ARBA" id="ARBA00009091"/>
    </source>
</evidence>
<keyword evidence="5" id="KW-1185">Reference proteome</keyword>
<gene>
    <name evidence="4" type="ORF">FHS48_001578</name>
</gene>
<dbReference type="AlphaFoldDB" id="A0A7X0DLM1"/>
<protein>
    <submittedName>
        <fullName evidence="4">Skp family chaperone for outer membrane proteins</fullName>
    </submittedName>
</protein>
<dbReference type="PANTHER" id="PTHR35089">
    <property type="entry name" value="CHAPERONE PROTEIN SKP"/>
    <property type="match status" value="1"/>
</dbReference>
<dbReference type="InterPro" id="IPR005632">
    <property type="entry name" value="Chaperone_Skp"/>
</dbReference>
<accession>A0A7X0DLM1</accession>
<comment type="caution">
    <text evidence="4">The sequence shown here is derived from an EMBL/GenBank/DDBJ whole genome shotgun (WGS) entry which is preliminary data.</text>
</comment>
<dbReference type="RefSeq" id="WP_184262996.1">
    <property type="nucleotide sequence ID" value="NZ_JACIIX010000004.1"/>
</dbReference>
<name>A0A7X0DLM1_NOVIT</name>
<evidence type="ECO:0000313" key="4">
    <source>
        <dbReference type="EMBL" id="MBB6210168.1"/>
    </source>
</evidence>
<dbReference type="GO" id="GO:0050821">
    <property type="term" value="P:protein stabilization"/>
    <property type="evidence" value="ECO:0007669"/>
    <property type="project" value="TreeGrafter"/>
</dbReference>